<dbReference type="PANTHER" id="PTHR26454:SF1">
    <property type="entry name" value="OLFACTORY RECEPTOR"/>
    <property type="match status" value="1"/>
</dbReference>
<accession>A0A6P9BC99</accession>
<dbReference type="CDD" id="cd15912">
    <property type="entry name" value="7tmA_OR6C-like"/>
    <property type="match status" value="1"/>
</dbReference>
<evidence type="ECO:0000256" key="10">
    <source>
        <dbReference type="ARBA" id="ARBA00023180"/>
    </source>
</evidence>
<evidence type="ECO:0000256" key="7">
    <source>
        <dbReference type="ARBA" id="ARBA00023040"/>
    </source>
</evidence>
<dbReference type="InterPro" id="IPR017452">
    <property type="entry name" value="GPCR_Rhodpsn_7TM"/>
</dbReference>
<dbReference type="InterPro" id="IPR000276">
    <property type="entry name" value="GPCR_Rhodpsn"/>
</dbReference>
<dbReference type="Gene3D" id="1.20.1070.10">
    <property type="entry name" value="Rhodopsin 7-helix transmembrane proteins"/>
    <property type="match status" value="1"/>
</dbReference>
<dbReference type="GeneID" id="117662273"/>
<evidence type="ECO:0000256" key="6">
    <source>
        <dbReference type="ARBA" id="ARBA00022989"/>
    </source>
</evidence>
<feature type="transmembrane region" description="Helical" evidence="13">
    <location>
        <begin position="65"/>
        <end position="84"/>
    </location>
</feature>
<comment type="similarity">
    <text evidence="12">Belongs to the G-protein coupled receptor 1 family.</text>
</comment>
<dbReference type="PROSITE" id="PS50262">
    <property type="entry name" value="G_PROTEIN_RECEP_F1_2"/>
    <property type="match status" value="1"/>
</dbReference>
<evidence type="ECO:0000259" key="14">
    <source>
        <dbReference type="PROSITE" id="PS50262"/>
    </source>
</evidence>
<feature type="transmembrane region" description="Helical" evidence="13">
    <location>
        <begin position="30"/>
        <end position="53"/>
    </location>
</feature>
<sequence>MRSRNHNGTDIEQVTEFILIGFQLSRSLEIFVFALLLVVFLLTLAGNFTIILLVGFNKCFHTPMYFFLCNLSLLEILFISSITPKMLMNLMSRNKAISFLACAAQCYFYFFLGTTEFILIAVMSFDRYVAICHPLRYATIMNGCFCTCLVLFCWIGGFLSTIVSFCLIFRLSFCDSNIIDHFFCDYGPMITLSCSDVHVLLSLASILSSVVLLSSLSITAISYLYIIVTIFRMKATKGQQKAYSTCASHIMVASIFYGSAIFMYSLSNKERSQDIQKAVAVLTAVVTPLLNPFIYTLRNEKVKETVKDFLKRKKIPL</sequence>
<evidence type="ECO:0000256" key="3">
    <source>
        <dbReference type="ARBA" id="ARBA00022606"/>
    </source>
</evidence>
<comment type="subcellular location">
    <subcellularLocation>
        <location evidence="1 13">Cell membrane</location>
        <topology evidence="1 13">Multi-pass membrane protein</topology>
    </subcellularLocation>
</comment>
<keyword evidence="10" id="KW-0325">Glycoprotein</keyword>
<evidence type="ECO:0000256" key="9">
    <source>
        <dbReference type="ARBA" id="ARBA00023170"/>
    </source>
</evidence>
<dbReference type="PRINTS" id="PR00245">
    <property type="entry name" value="OLFACTORYR"/>
</dbReference>
<dbReference type="PRINTS" id="PR00237">
    <property type="entry name" value="GPCRRHODOPSN"/>
</dbReference>
<keyword evidence="5 13" id="KW-0552">Olfaction</keyword>
<evidence type="ECO:0000256" key="4">
    <source>
        <dbReference type="ARBA" id="ARBA00022692"/>
    </source>
</evidence>
<protein>
    <recommendedName>
        <fullName evidence="13">Olfactory receptor</fullName>
    </recommendedName>
</protein>
<gene>
    <name evidence="16" type="primary">LOC117662273</name>
</gene>
<dbReference type="KEGG" id="pgut:117662273"/>
<keyword evidence="9 12" id="KW-0675">Receptor</keyword>
<feature type="transmembrane region" description="Helical" evidence="13">
    <location>
        <begin position="243"/>
        <end position="266"/>
    </location>
</feature>
<dbReference type="InParanoid" id="A0A6P9BC99"/>
<feature type="transmembrane region" description="Helical" evidence="13">
    <location>
        <begin position="278"/>
        <end position="297"/>
    </location>
</feature>
<dbReference type="Pfam" id="PF13853">
    <property type="entry name" value="7tm_4"/>
    <property type="match status" value="1"/>
</dbReference>
<dbReference type="GO" id="GO:0004930">
    <property type="term" value="F:G protein-coupled receptor activity"/>
    <property type="evidence" value="ECO:0007669"/>
    <property type="project" value="UniProtKB-KW"/>
</dbReference>
<reference evidence="16" key="1">
    <citation type="submission" date="2025-08" db="UniProtKB">
        <authorList>
            <consortium name="RefSeq"/>
        </authorList>
    </citation>
    <scope>IDENTIFICATION</scope>
    <source>
        <tissue evidence="16">Blood</tissue>
    </source>
</reference>
<feature type="transmembrane region" description="Helical" evidence="13">
    <location>
        <begin position="206"/>
        <end position="231"/>
    </location>
</feature>
<keyword evidence="7 12" id="KW-0297">G-protein coupled receptor</keyword>
<proteinExistence type="inferred from homology"/>
<dbReference type="InterPro" id="IPR047132">
    <property type="entry name" value="Olfact_rcpt_6C-like"/>
</dbReference>
<dbReference type="FunFam" id="1.20.1070.10:FF:000010">
    <property type="entry name" value="Olfactory receptor"/>
    <property type="match status" value="1"/>
</dbReference>
<dbReference type="SUPFAM" id="SSF81321">
    <property type="entry name" value="Family A G protein-coupled receptor-like"/>
    <property type="match status" value="1"/>
</dbReference>
<dbReference type="GO" id="GO:0005886">
    <property type="term" value="C:plasma membrane"/>
    <property type="evidence" value="ECO:0007669"/>
    <property type="project" value="UniProtKB-SubCell"/>
</dbReference>
<dbReference type="GO" id="GO:0004984">
    <property type="term" value="F:olfactory receptor activity"/>
    <property type="evidence" value="ECO:0007669"/>
    <property type="project" value="InterPro"/>
</dbReference>
<dbReference type="RefSeq" id="XP_034267489.1">
    <property type="nucleotide sequence ID" value="XM_034411598.2"/>
</dbReference>
<evidence type="ECO:0000313" key="16">
    <source>
        <dbReference type="RefSeq" id="XP_034267489.1"/>
    </source>
</evidence>
<evidence type="ECO:0000256" key="5">
    <source>
        <dbReference type="ARBA" id="ARBA00022725"/>
    </source>
</evidence>
<feature type="transmembrane region" description="Helical" evidence="13">
    <location>
        <begin position="144"/>
        <end position="173"/>
    </location>
</feature>
<keyword evidence="15" id="KW-1185">Reference proteome</keyword>
<feature type="domain" description="G-protein coupled receptors family 1 profile" evidence="14">
    <location>
        <begin position="46"/>
        <end position="295"/>
    </location>
</feature>
<keyword evidence="3 13" id="KW-0716">Sensory transduction</keyword>
<evidence type="ECO:0000256" key="8">
    <source>
        <dbReference type="ARBA" id="ARBA00023136"/>
    </source>
</evidence>
<evidence type="ECO:0000256" key="11">
    <source>
        <dbReference type="ARBA" id="ARBA00023224"/>
    </source>
</evidence>
<evidence type="ECO:0000256" key="1">
    <source>
        <dbReference type="ARBA" id="ARBA00004651"/>
    </source>
</evidence>
<evidence type="ECO:0000256" key="12">
    <source>
        <dbReference type="RuleBase" id="RU000688"/>
    </source>
</evidence>
<dbReference type="Proteomes" id="UP001652622">
    <property type="component" value="Unplaced"/>
</dbReference>
<dbReference type="PROSITE" id="PS00237">
    <property type="entry name" value="G_PROTEIN_RECEP_F1_1"/>
    <property type="match status" value="1"/>
</dbReference>
<keyword evidence="4 12" id="KW-0812">Transmembrane</keyword>
<dbReference type="PANTHER" id="PTHR26454">
    <property type="entry name" value="OLFACTORY RECEPTOR"/>
    <property type="match status" value="1"/>
</dbReference>
<organism evidence="15 16">
    <name type="scientific">Pantherophis guttatus</name>
    <name type="common">Corn snake</name>
    <name type="synonym">Elaphe guttata</name>
    <dbReference type="NCBI Taxonomy" id="94885"/>
    <lineage>
        <taxon>Eukaryota</taxon>
        <taxon>Metazoa</taxon>
        <taxon>Chordata</taxon>
        <taxon>Craniata</taxon>
        <taxon>Vertebrata</taxon>
        <taxon>Euteleostomi</taxon>
        <taxon>Lepidosauria</taxon>
        <taxon>Squamata</taxon>
        <taxon>Bifurcata</taxon>
        <taxon>Unidentata</taxon>
        <taxon>Episquamata</taxon>
        <taxon>Toxicofera</taxon>
        <taxon>Serpentes</taxon>
        <taxon>Colubroidea</taxon>
        <taxon>Colubridae</taxon>
        <taxon>Colubrinae</taxon>
        <taxon>Pantherophis</taxon>
    </lineage>
</organism>
<name>A0A6P9BC99_PANGU</name>
<evidence type="ECO:0000256" key="13">
    <source>
        <dbReference type="RuleBase" id="RU363047"/>
    </source>
</evidence>
<keyword evidence="2 13" id="KW-1003">Cell membrane</keyword>
<dbReference type="AlphaFoldDB" id="A0A6P9BC99"/>
<feature type="transmembrane region" description="Helical" evidence="13">
    <location>
        <begin position="96"/>
        <end position="123"/>
    </location>
</feature>
<dbReference type="OMA" id="CAAQCYF"/>
<dbReference type="InterPro" id="IPR000725">
    <property type="entry name" value="Olfact_rcpt"/>
</dbReference>
<keyword evidence="11 12" id="KW-0807">Transducer</keyword>
<evidence type="ECO:0000313" key="15">
    <source>
        <dbReference type="Proteomes" id="UP001652622"/>
    </source>
</evidence>
<evidence type="ECO:0000256" key="2">
    <source>
        <dbReference type="ARBA" id="ARBA00022475"/>
    </source>
</evidence>
<keyword evidence="6 13" id="KW-1133">Transmembrane helix</keyword>
<keyword evidence="8 13" id="KW-0472">Membrane</keyword>